<accession>H0E7U4</accession>
<reference evidence="9 10" key="1">
    <citation type="journal article" date="2013" name="Biodegradation">
        <title>Quantitative proteomic analysis of ibuprofen-degrading Patulibacter sp. strain I11.</title>
        <authorList>
            <person name="Almeida B."/>
            <person name="Kjeldal H."/>
            <person name="Lolas I."/>
            <person name="Knudsen A.D."/>
            <person name="Carvalho G."/>
            <person name="Nielsen K.L."/>
            <person name="Barreto Crespo M.T."/>
            <person name="Stensballe A."/>
            <person name="Nielsen J.L."/>
        </authorList>
    </citation>
    <scope>NUCLEOTIDE SEQUENCE [LARGE SCALE GENOMIC DNA]</scope>
    <source>
        <strain evidence="9 10">I11</strain>
    </source>
</reference>
<evidence type="ECO:0000256" key="3">
    <source>
        <dbReference type="ARBA" id="ARBA00022448"/>
    </source>
</evidence>
<dbReference type="Proteomes" id="UP000005143">
    <property type="component" value="Unassembled WGS sequence"/>
</dbReference>
<feature type="transmembrane region" description="Helical" evidence="8">
    <location>
        <begin position="25"/>
        <end position="46"/>
    </location>
</feature>
<dbReference type="Pfam" id="PF03591">
    <property type="entry name" value="AzlC"/>
    <property type="match status" value="1"/>
</dbReference>
<dbReference type="EMBL" id="AGUD01000233">
    <property type="protein sequence ID" value="EHN10234.1"/>
    <property type="molecule type" value="Genomic_DNA"/>
</dbReference>
<feature type="transmembrane region" description="Helical" evidence="8">
    <location>
        <begin position="164"/>
        <end position="186"/>
    </location>
</feature>
<feature type="transmembrane region" description="Helical" evidence="8">
    <location>
        <begin position="139"/>
        <end position="158"/>
    </location>
</feature>
<evidence type="ECO:0000256" key="5">
    <source>
        <dbReference type="ARBA" id="ARBA00022692"/>
    </source>
</evidence>
<evidence type="ECO:0000256" key="7">
    <source>
        <dbReference type="ARBA" id="ARBA00023136"/>
    </source>
</evidence>
<keyword evidence="4" id="KW-1003">Cell membrane</keyword>
<keyword evidence="7 8" id="KW-0472">Membrane</keyword>
<evidence type="ECO:0000256" key="8">
    <source>
        <dbReference type="SAM" id="Phobius"/>
    </source>
</evidence>
<dbReference type="GO" id="GO:1903785">
    <property type="term" value="P:L-valine transmembrane transport"/>
    <property type="evidence" value="ECO:0007669"/>
    <property type="project" value="TreeGrafter"/>
</dbReference>
<dbReference type="RefSeq" id="WP_007576441.1">
    <property type="nucleotide sequence ID" value="NZ_AGUD01000233.1"/>
</dbReference>
<keyword evidence="6 8" id="KW-1133">Transmembrane helix</keyword>
<evidence type="ECO:0000256" key="2">
    <source>
        <dbReference type="ARBA" id="ARBA00010735"/>
    </source>
</evidence>
<name>H0E7U4_9ACTN</name>
<evidence type="ECO:0000313" key="10">
    <source>
        <dbReference type="Proteomes" id="UP000005143"/>
    </source>
</evidence>
<proteinExistence type="inferred from homology"/>
<dbReference type="InterPro" id="IPR011606">
    <property type="entry name" value="Brnchd-chn_aa_trnsp_permease"/>
</dbReference>
<dbReference type="OrthoDB" id="8908907at2"/>
<comment type="similarity">
    <text evidence="2">Belongs to the AzlC family.</text>
</comment>
<dbReference type="AlphaFoldDB" id="H0E7U4"/>
<comment type="caution">
    <text evidence="9">The sequence shown here is derived from an EMBL/GenBank/DDBJ whole genome shotgun (WGS) entry which is preliminary data.</text>
</comment>
<protein>
    <submittedName>
        <fullName evidence="9">AzlC family protein</fullName>
    </submittedName>
</protein>
<keyword evidence="3" id="KW-0813">Transport</keyword>
<evidence type="ECO:0000256" key="1">
    <source>
        <dbReference type="ARBA" id="ARBA00004651"/>
    </source>
</evidence>
<comment type="subcellular location">
    <subcellularLocation>
        <location evidence="1">Cell membrane</location>
        <topology evidence="1">Multi-pass membrane protein</topology>
    </subcellularLocation>
</comment>
<sequence length="239" mass="24098">MTASALAAQEATVASRRARRAALAIGWRIAPMSFVLGVAFGAYAVVAGLPAVATVVMSAAMFAGGAQFAVVSLATAGAGLLAAAATAMLLNGRYVVMGISIAGALRGPWWRRLAESATLNDPSWVAALREDGSVDRTTLLLSAVGQYVAWVGGTWLGALLGPRIGSIEAVGLDAVMPMFFASLLIADLRLRPPSSRQRALTVAIVAGIVALALSPIAPAGVPALAAAGAVLVGRRGGAR</sequence>
<dbReference type="GO" id="GO:0005886">
    <property type="term" value="C:plasma membrane"/>
    <property type="evidence" value="ECO:0007669"/>
    <property type="project" value="UniProtKB-SubCell"/>
</dbReference>
<feature type="transmembrane region" description="Helical" evidence="8">
    <location>
        <begin position="198"/>
        <end position="217"/>
    </location>
</feature>
<organism evidence="9 10">
    <name type="scientific">Patulibacter medicamentivorans</name>
    <dbReference type="NCBI Taxonomy" id="1097667"/>
    <lineage>
        <taxon>Bacteria</taxon>
        <taxon>Bacillati</taxon>
        <taxon>Actinomycetota</taxon>
        <taxon>Thermoleophilia</taxon>
        <taxon>Solirubrobacterales</taxon>
        <taxon>Patulibacteraceae</taxon>
        <taxon>Patulibacter</taxon>
    </lineage>
</organism>
<gene>
    <name evidence="9" type="ORF">PAI11_28990</name>
</gene>
<evidence type="ECO:0000256" key="6">
    <source>
        <dbReference type="ARBA" id="ARBA00022989"/>
    </source>
</evidence>
<evidence type="ECO:0000313" key="9">
    <source>
        <dbReference type="EMBL" id="EHN10234.1"/>
    </source>
</evidence>
<keyword evidence="5 8" id="KW-0812">Transmembrane</keyword>
<keyword evidence="10" id="KW-1185">Reference proteome</keyword>
<evidence type="ECO:0000256" key="4">
    <source>
        <dbReference type="ARBA" id="ARBA00022475"/>
    </source>
</evidence>
<dbReference type="PANTHER" id="PTHR34979">
    <property type="entry name" value="INNER MEMBRANE PROTEIN YGAZ"/>
    <property type="match status" value="1"/>
</dbReference>
<dbReference type="PANTHER" id="PTHR34979:SF1">
    <property type="entry name" value="INNER MEMBRANE PROTEIN YGAZ"/>
    <property type="match status" value="1"/>
</dbReference>
<feature type="transmembrane region" description="Helical" evidence="8">
    <location>
        <begin position="66"/>
        <end position="90"/>
    </location>
</feature>